<dbReference type="AlphaFoldDB" id="M2MPE5"/>
<name>M2MPE5_BAUPA</name>
<dbReference type="GeneID" id="19117029"/>
<dbReference type="STRING" id="717646.M2MPE5"/>
<dbReference type="Pfam" id="PF06985">
    <property type="entry name" value="HET"/>
    <property type="match status" value="1"/>
</dbReference>
<dbReference type="PANTHER" id="PTHR10622">
    <property type="entry name" value="HET DOMAIN-CONTAINING PROTEIN"/>
    <property type="match status" value="1"/>
</dbReference>
<dbReference type="Proteomes" id="UP000011761">
    <property type="component" value="Unassembled WGS sequence"/>
</dbReference>
<dbReference type="OrthoDB" id="20872at2759"/>
<protein>
    <recommendedName>
        <fullName evidence="1">Heterokaryon incompatibility domain-containing protein</fullName>
    </recommendedName>
</protein>
<dbReference type="RefSeq" id="XP_007679410.1">
    <property type="nucleotide sequence ID" value="XM_007681220.1"/>
</dbReference>
<feature type="non-terminal residue" evidence="2">
    <location>
        <position position="181"/>
    </location>
</feature>
<sequence length="181" mass="20605">MKLKISARPPDSCNPLTVLDHVWIDTCCIDKRSSTELSESINAMFTFYKRAELCLIYLADIAAGLNNDLTPSTWFTRGWTLQEMLAPKRSIFCNRDWKFIGHNADYINHSRIIRFGPSSSESAAMVFSWAADRETSREEDVAYCLLGILDINMPLLYGEGGHAFRRLQMEVLSEHGDDTVF</sequence>
<organism evidence="2 3">
    <name type="scientific">Baudoinia panamericana (strain UAMH 10762)</name>
    <name type="common">Angels' share fungus</name>
    <name type="synonym">Baudoinia compniacensis (strain UAMH 10762)</name>
    <dbReference type="NCBI Taxonomy" id="717646"/>
    <lineage>
        <taxon>Eukaryota</taxon>
        <taxon>Fungi</taxon>
        <taxon>Dikarya</taxon>
        <taxon>Ascomycota</taxon>
        <taxon>Pezizomycotina</taxon>
        <taxon>Dothideomycetes</taxon>
        <taxon>Dothideomycetidae</taxon>
        <taxon>Mycosphaerellales</taxon>
        <taxon>Teratosphaeriaceae</taxon>
        <taxon>Baudoinia</taxon>
    </lineage>
</organism>
<reference evidence="2 3" key="1">
    <citation type="journal article" date="2012" name="PLoS Pathog.">
        <title>Diverse lifestyles and strategies of plant pathogenesis encoded in the genomes of eighteen Dothideomycetes fungi.</title>
        <authorList>
            <person name="Ohm R.A."/>
            <person name="Feau N."/>
            <person name="Henrissat B."/>
            <person name="Schoch C.L."/>
            <person name="Horwitz B.A."/>
            <person name="Barry K.W."/>
            <person name="Condon B.J."/>
            <person name="Copeland A.C."/>
            <person name="Dhillon B."/>
            <person name="Glaser F."/>
            <person name="Hesse C.N."/>
            <person name="Kosti I."/>
            <person name="LaButti K."/>
            <person name="Lindquist E.A."/>
            <person name="Lucas S."/>
            <person name="Salamov A.A."/>
            <person name="Bradshaw R.E."/>
            <person name="Ciuffetti L."/>
            <person name="Hamelin R.C."/>
            <person name="Kema G.H.J."/>
            <person name="Lawrence C."/>
            <person name="Scott J.A."/>
            <person name="Spatafora J.W."/>
            <person name="Turgeon B.G."/>
            <person name="de Wit P.J.G.M."/>
            <person name="Zhong S."/>
            <person name="Goodwin S.B."/>
            <person name="Grigoriev I.V."/>
        </authorList>
    </citation>
    <scope>NUCLEOTIDE SEQUENCE [LARGE SCALE GENOMIC DNA]</scope>
    <source>
        <strain evidence="2 3">UAMH 10762</strain>
    </source>
</reference>
<dbReference type="InterPro" id="IPR010730">
    <property type="entry name" value="HET"/>
</dbReference>
<keyword evidence="3" id="KW-1185">Reference proteome</keyword>
<dbReference type="KEGG" id="bcom:BAUCODRAFT_76519"/>
<accession>M2MPE5</accession>
<feature type="domain" description="Heterokaryon incompatibility" evidence="1">
    <location>
        <begin position="21"/>
        <end position="60"/>
    </location>
</feature>
<gene>
    <name evidence="2" type="ORF">BAUCODRAFT_76519</name>
</gene>
<dbReference type="PANTHER" id="PTHR10622:SF10">
    <property type="entry name" value="HET DOMAIN-CONTAINING PROTEIN"/>
    <property type="match status" value="1"/>
</dbReference>
<dbReference type="OMA" id="WYELADI"/>
<evidence type="ECO:0000313" key="2">
    <source>
        <dbReference type="EMBL" id="EMC93338.1"/>
    </source>
</evidence>
<proteinExistence type="predicted"/>
<evidence type="ECO:0000259" key="1">
    <source>
        <dbReference type="Pfam" id="PF06985"/>
    </source>
</evidence>
<dbReference type="EMBL" id="KB445560">
    <property type="protein sequence ID" value="EMC93338.1"/>
    <property type="molecule type" value="Genomic_DNA"/>
</dbReference>
<dbReference type="HOGENOM" id="CLU_000288_138_0_1"/>
<evidence type="ECO:0000313" key="3">
    <source>
        <dbReference type="Proteomes" id="UP000011761"/>
    </source>
</evidence>